<name>A0ABS6EH78_9CLOT</name>
<organism evidence="1 2">
    <name type="scientific">Clostridium mobile</name>
    <dbReference type="NCBI Taxonomy" id="2841512"/>
    <lineage>
        <taxon>Bacteria</taxon>
        <taxon>Bacillati</taxon>
        <taxon>Bacillota</taxon>
        <taxon>Clostridia</taxon>
        <taxon>Eubacteriales</taxon>
        <taxon>Clostridiaceae</taxon>
        <taxon>Clostridium</taxon>
    </lineage>
</organism>
<reference evidence="1 2" key="1">
    <citation type="submission" date="2021-06" db="EMBL/GenBank/DDBJ databases">
        <authorList>
            <person name="Sun Q."/>
            <person name="Li D."/>
        </authorList>
    </citation>
    <scope>NUCLEOTIDE SEQUENCE [LARGE SCALE GENOMIC DNA]</scope>
    <source>
        <strain evidence="1 2">MSJ-11</strain>
    </source>
</reference>
<sequence>MDLNIDFEKIVNDASLEATKDALDASSIIFSLPEDIADDVETYKLLIAYTNSLVQKSLEEYHKTIMKELKGE</sequence>
<comment type="caution">
    <text evidence="1">The sequence shown here is derived from an EMBL/GenBank/DDBJ whole genome shotgun (WGS) entry which is preliminary data.</text>
</comment>
<keyword evidence="2" id="KW-1185">Reference proteome</keyword>
<protein>
    <submittedName>
        <fullName evidence="1">Uncharacterized protein</fullName>
    </submittedName>
</protein>
<evidence type="ECO:0000313" key="2">
    <source>
        <dbReference type="Proteomes" id="UP000726170"/>
    </source>
</evidence>
<evidence type="ECO:0000313" key="1">
    <source>
        <dbReference type="EMBL" id="MBU5484566.1"/>
    </source>
</evidence>
<dbReference type="RefSeq" id="WP_216439036.1">
    <property type="nucleotide sequence ID" value="NZ_JAHLQF010000002.1"/>
</dbReference>
<gene>
    <name evidence="1" type="ORF">KQI86_09505</name>
</gene>
<dbReference type="Proteomes" id="UP000726170">
    <property type="component" value="Unassembled WGS sequence"/>
</dbReference>
<dbReference type="EMBL" id="JAHLQF010000002">
    <property type="protein sequence ID" value="MBU5484566.1"/>
    <property type="molecule type" value="Genomic_DNA"/>
</dbReference>
<accession>A0ABS6EH78</accession>
<proteinExistence type="predicted"/>